<dbReference type="GO" id="GO:0016787">
    <property type="term" value="F:hydrolase activity"/>
    <property type="evidence" value="ECO:0007669"/>
    <property type="project" value="UniProtKB-KW"/>
</dbReference>
<evidence type="ECO:0000259" key="1">
    <source>
        <dbReference type="Pfam" id="PF12697"/>
    </source>
</evidence>
<dbReference type="Proteomes" id="UP000635565">
    <property type="component" value="Unassembled WGS sequence"/>
</dbReference>
<dbReference type="SUPFAM" id="SSF53474">
    <property type="entry name" value="alpha/beta-Hydrolases"/>
    <property type="match status" value="1"/>
</dbReference>
<name>A0ABQ3VLC1_9CHLR</name>
<dbReference type="InterPro" id="IPR029058">
    <property type="entry name" value="AB_hydrolase_fold"/>
</dbReference>
<dbReference type="PANTHER" id="PTHR43433:SF5">
    <property type="entry name" value="AB HYDROLASE-1 DOMAIN-CONTAINING PROTEIN"/>
    <property type="match status" value="1"/>
</dbReference>
<dbReference type="InterPro" id="IPR050471">
    <property type="entry name" value="AB_hydrolase"/>
</dbReference>
<keyword evidence="2" id="KW-0378">Hydrolase</keyword>
<organism evidence="2 3">
    <name type="scientific">Dictyobacter formicarum</name>
    <dbReference type="NCBI Taxonomy" id="2778368"/>
    <lineage>
        <taxon>Bacteria</taxon>
        <taxon>Bacillati</taxon>
        <taxon>Chloroflexota</taxon>
        <taxon>Ktedonobacteria</taxon>
        <taxon>Ktedonobacterales</taxon>
        <taxon>Dictyobacteraceae</taxon>
        <taxon>Dictyobacter</taxon>
    </lineage>
</organism>
<proteinExistence type="predicted"/>
<evidence type="ECO:0000313" key="3">
    <source>
        <dbReference type="Proteomes" id="UP000635565"/>
    </source>
</evidence>
<dbReference type="RefSeq" id="WP_201364617.1">
    <property type="nucleotide sequence ID" value="NZ_BNJJ01000015.1"/>
</dbReference>
<dbReference type="Pfam" id="PF12697">
    <property type="entry name" value="Abhydrolase_6"/>
    <property type="match status" value="1"/>
</dbReference>
<comment type="caution">
    <text evidence="2">The sequence shown here is derived from an EMBL/GenBank/DDBJ whole genome shotgun (WGS) entry which is preliminary data.</text>
</comment>
<feature type="domain" description="AB hydrolase-1" evidence="1">
    <location>
        <begin position="29"/>
        <end position="217"/>
    </location>
</feature>
<dbReference type="Gene3D" id="3.40.50.1820">
    <property type="entry name" value="alpha/beta hydrolase"/>
    <property type="match status" value="1"/>
</dbReference>
<gene>
    <name evidence="2" type="ORF">KSZ_50260</name>
</gene>
<keyword evidence="3" id="KW-1185">Reference proteome</keyword>
<protein>
    <submittedName>
        <fullName evidence="2">Alpha/beta hydrolase</fullName>
    </submittedName>
</protein>
<dbReference type="EMBL" id="BNJJ01000015">
    <property type="protein sequence ID" value="GHO87020.1"/>
    <property type="molecule type" value="Genomic_DNA"/>
</dbReference>
<dbReference type="PANTHER" id="PTHR43433">
    <property type="entry name" value="HYDROLASE, ALPHA/BETA FOLD FAMILY PROTEIN"/>
    <property type="match status" value="1"/>
</dbReference>
<dbReference type="InterPro" id="IPR000073">
    <property type="entry name" value="AB_hydrolase_1"/>
</dbReference>
<sequence length="262" mass="28348">MKHVQSADGTTIAYDQIGHGPAVILVDGALGSRAFGFLVPLATGLSPHFTVIIYDRRGRGESTDTQPFALEREIEDIEALINEVGDEAFLYGISSGAALALEATVKLGHKVKKLALYEAPYDSDAARKLAFRTYRKQLVEVLAEGRRGDALGLFMMFVGMPPEHLEGARQQPMWPMWEAVAHTLPYDAAALGEDGSVPTEKATRVPVLTLVMDGSASFPFMNTTAIALAKAIPNGEHRTLEGQTHEVEAKVLAPALVEFFNT</sequence>
<evidence type="ECO:0000313" key="2">
    <source>
        <dbReference type="EMBL" id="GHO87020.1"/>
    </source>
</evidence>
<reference evidence="2 3" key="1">
    <citation type="journal article" date="2021" name="Int. J. Syst. Evol. Microbiol.">
        <title>Reticulibacter mediterranei gen. nov., sp. nov., within the new family Reticulibacteraceae fam. nov., and Ktedonospora formicarum gen. nov., sp. nov., Ktedonobacter robiniae sp. nov., Dictyobacter formicarum sp. nov. and Dictyobacter arantiisoli sp. nov., belonging to the class Ktedonobacteria.</title>
        <authorList>
            <person name="Yabe S."/>
            <person name="Zheng Y."/>
            <person name="Wang C.M."/>
            <person name="Sakai Y."/>
            <person name="Abe K."/>
            <person name="Yokota A."/>
            <person name="Donadio S."/>
            <person name="Cavaletti L."/>
            <person name="Monciardini P."/>
        </authorList>
    </citation>
    <scope>NUCLEOTIDE SEQUENCE [LARGE SCALE GENOMIC DNA]</scope>
    <source>
        <strain evidence="2 3">SOSP1-9</strain>
    </source>
</reference>
<accession>A0ABQ3VLC1</accession>